<organism evidence="2 3">
    <name type="scientific">Noviluteimonas gilva</name>
    <dbReference type="NCBI Taxonomy" id="2682097"/>
    <lineage>
        <taxon>Bacteria</taxon>
        <taxon>Pseudomonadati</taxon>
        <taxon>Pseudomonadota</taxon>
        <taxon>Gammaproteobacteria</taxon>
        <taxon>Lysobacterales</taxon>
        <taxon>Lysobacteraceae</taxon>
        <taxon>Noviluteimonas</taxon>
    </lineage>
</organism>
<name>A0A7C9HPI0_9GAMM</name>
<feature type="chain" id="PRO_5028838477" evidence="1">
    <location>
        <begin position="28"/>
        <end position="129"/>
    </location>
</feature>
<dbReference type="Proteomes" id="UP000479692">
    <property type="component" value="Unassembled WGS sequence"/>
</dbReference>
<evidence type="ECO:0000256" key="1">
    <source>
        <dbReference type="SAM" id="SignalP"/>
    </source>
</evidence>
<dbReference type="RefSeq" id="WP_156639618.1">
    <property type="nucleotide sequence ID" value="NZ_WOXT01000001.1"/>
</dbReference>
<protein>
    <submittedName>
        <fullName evidence="2">Uncharacterized protein</fullName>
    </submittedName>
</protein>
<keyword evidence="1" id="KW-0732">Signal</keyword>
<proteinExistence type="predicted"/>
<sequence length="129" mass="13303">MHTQRKARTRLPRAAVVFALIAPTAFAQQAPVDAQSTFAHPVEAAALDAQRGGDGTLVNTVDIDIDLDGEVSDNTANNLVSGQNLIDGGSFANNAGIATVIQNSGSNVLIQNGMAVSVQFIDMTSASPP</sequence>
<accession>A0A7C9HPI0</accession>
<feature type="signal peptide" evidence="1">
    <location>
        <begin position="1"/>
        <end position="27"/>
    </location>
</feature>
<dbReference type="AlphaFoldDB" id="A0A7C9HPI0"/>
<evidence type="ECO:0000313" key="3">
    <source>
        <dbReference type="Proteomes" id="UP000479692"/>
    </source>
</evidence>
<gene>
    <name evidence="2" type="ORF">GN331_01375</name>
</gene>
<comment type="caution">
    <text evidence="2">The sequence shown here is derived from an EMBL/GenBank/DDBJ whole genome shotgun (WGS) entry which is preliminary data.</text>
</comment>
<evidence type="ECO:0000313" key="2">
    <source>
        <dbReference type="EMBL" id="MUV12853.1"/>
    </source>
</evidence>
<reference evidence="2 3" key="1">
    <citation type="submission" date="2019-12" db="EMBL/GenBank/DDBJ databases">
        <authorList>
            <person name="Xu J."/>
        </authorList>
    </citation>
    <scope>NUCLEOTIDE SEQUENCE [LARGE SCALE GENOMIC DNA]</scope>
    <source>
        <strain evidence="2 3">HX-5-24</strain>
    </source>
</reference>
<dbReference type="EMBL" id="WOXT01000001">
    <property type="protein sequence ID" value="MUV12853.1"/>
    <property type="molecule type" value="Genomic_DNA"/>
</dbReference>
<keyword evidence="3" id="KW-1185">Reference proteome</keyword>